<gene>
    <name evidence="3" type="ORF">EYD45_12700</name>
</gene>
<evidence type="ECO:0000256" key="2">
    <source>
        <dbReference type="ARBA" id="ARBA00022419"/>
    </source>
</evidence>
<dbReference type="PRINTS" id="PR00150">
    <property type="entry name" value="PEPCARBXLASE"/>
</dbReference>
<dbReference type="InterPro" id="IPR021135">
    <property type="entry name" value="PEP_COase"/>
</dbReference>
<dbReference type="GO" id="GO:0015977">
    <property type="term" value="P:carbon fixation"/>
    <property type="evidence" value="ECO:0007669"/>
    <property type="project" value="InterPro"/>
</dbReference>
<dbReference type="RefSeq" id="WP_130964935.1">
    <property type="nucleotide sequence ID" value="NZ_SIRT01000011.1"/>
</dbReference>
<dbReference type="PANTHER" id="PTHR30523:SF6">
    <property type="entry name" value="PHOSPHOENOLPYRUVATE CARBOXYLASE"/>
    <property type="match status" value="1"/>
</dbReference>
<dbReference type="SUPFAM" id="SSF51621">
    <property type="entry name" value="Phosphoenolpyruvate/pyruvate domain"/>
    <property type="match status" value="1"/>
</dbReference>
<dbReference type="PANTHER" id="PTHR30523">
    <property type="entry name" value="PHOSPHOENOLPYRUVATE CARBOXYLASE"/>
    <property type="match status" value="1"/>
</dbReference>
<comment type="function">
    <text evidence="1">Forms oxaloacetate, a four-carbon dicarboxylic acid source for the tricarboxylic acid cycle.</text>
</comment>
<keyword evidence="3" id="KW-0670">Pyruvate</keyword>
<evidence type="ECO:0000313" key="4">
    <source>
        <dbReference type="Proteomes" id="UP000291142"/>
    </source>
</evidence>
<keyword evidence="4" id="KW-1185">Reference proteome</keyword>
<name>A0A4Q9FB76_9FLAO</name>
<protein>
    <recommendedName>
        <fullName evidence="2">Phosphoenolpyruvate carboxylase</fullName>
    </recommendedName>
</protein>
<accession>A0A4Q9FB76</accession>
<dbReference type="EMBL" id="SIRT01000011">
    <property type="protein sequence ID" value="TBN01882.1"/>
    <property type="molecule type" value="Genomic_DNA"/>
</dbReference>
<sequence>MSVEPKLIRFNQTVLSKYNIYNSIFMTLPFDAVTKTGVLLPLFHETCKKGFENGDDPTTIVETFFTKYQARRNKQSQINLLFRFIQYIERQVVLFDAIEDAAFPVVNNMDGVGTLRNLKGSAMSEGKMDELKAFLEEFKVRIVLTAHPTQFYPGSVLGIITSLTKAIKENDLSGINNLFGQLGKTPFFKHKKPTPYAEAKSLMWYLENVFYKTFGDIYNYIQTNIYADGKKHNDIINIGFWPGGDRDGNPFVKPKTTLKVANKLKRSILKKYYEDLRDLRKKLTFRGVEDKVIRLETIMYEYSIDLKTKKAITLEEFIKELFVIRNLVVEQHQSLYVNEINSLINRVHLFGYRFATLDIRQDSRIHHAVFTTVIDYLIEKGSKSFPKNYHDLSEAEQIEILSKANDDIEDLDIFEDEMVKNTLKTIAIIKGIQDSNGERGANRYIISNNQTALNVMQLFAMLKIVGFKDALTVDIAPLFETIPDLENAPGVMEQLYQNPEYMKHLRARGSKQHIMLGFSDGTKDGGYLMANWGIYKAKELLTAMSRKYDITAIFFDGRGGPPARGGGKTHNFYSSLGPTIEDKEVQVTIQGQTVSSNFGTNDSSQYNLEQLISSGIKNRIDGEKNLLSDKDRAVMDDLAETSYQTYKDFKSHPMFIPYLERMSTLKYYAKTNIGSRPSKRGKSDKLVFSDLRAIPFVGSWSQLKQNVPGFYGVGTALKLYEDRGEWDKVVQLYTNSKFFKTLIDNSMMSLTKSFFDLTKYMSKDEEFGEFWKIIYEEYLTTERLLLKLSGYDELMENEPTSKASIEVREHIVLPLLTIQQYALKKIQEFEKAGVPKDDPEKVIFEKIVTRSLFGNINASRNSA</sequence>
<comment type="caution">
    <text evidence="3">The sequence shown here is derived from an EMBL/GenBank/DDBJ whole genome shotgun (WGS) entry which is preliminary data.</text>
</comment>
<organism evidence="3 4">
    <name type="scientific">Hyunsoonleella flava</name>
    <dbReference type="NCBI Taxonomy" id="2527939"/>
    <lineage>
        <taxon>Bacteria</taxon>
        <taxon>Pseudomonadati</taxon>
        <taxon>Bacteroidota</taxon>
        <taxon>Flavobacteriia</taxon>
        <taxon>Flavobacteriales</taxon>
        <taxon>Flavobacteriaceae</taxon>
    </lineage>
</organism>
<dbReference type="OrthoDB" id="9768133at2"/>
<dbReference type="GO" id="GO:0008964">
    <property type="term" value="F:phosphoenolpyruvate carboxylase activity"/>
    <property type="evidence" value="ECO:0007669"/>
    <property type="project" value="InterPro"/>
</dbReference>
<dbReference type="Proteomes" id="UP000291142">
    <property type="component" value="Unassembled WGS sequence"/>
</dbReference>
<reference evidence="3 4" key="1">
    <citation type="submission" date="2019-02" db="EMBL/GenBank/DDBJ databases">
        <title>Hyunsoonleella sp., isolated from marine sediment.</title>
        <authorList>
            <person name="Liu B.-T."/>
        </authorList>
    </citation>
    <scope>NUCLEOTIDE SEQUENCE [LARGE SCALE GENOMIC DNA]</scope>
    <source>
        <strain evidence="3 4">T58</strain>
    </source>
</reference>
<dbReference type="GO" id="GO:0005829">
    <property type="term" value="C:cytosol"/>
    <property type="evidence" value="ECO:0007669"/>
    <property type="project" value="TreeGrafter"/>
</dbReference>
<dbReference type="Pfam" id="PF00311">
    <property type="entry name" value="PEPcase"/>
    <property type="match status" value="2"/>
</dbReference>
<dbReference type="InterPro" id="IPR015813">
    <property type="entry name" value="Pyrv/PenolPyrv_kinase-like_dom"/>
</dbReference>
<dbReference type="GO" id="GO:0006099">
    <property type="term" value="P:tricarboxylic acid cycle"/>
    <property type="evidence" value="ECO:0007669"/>
    <property type="project" value="InterPro"/>
</dbReference>
<dbReference type="AlphaFoldDB" id="A0A4Q9FB76"/>
<proteinExistence type="predicted"/>
<evidence type="ECO:0000256" key="1">
    <source>
        <dbReference type="ARBA" id="ARBA00003670"/>
    </source>
</evidence>
<evidence type="ECO:0000313" key="3">
    <source>
        <dbReference type="EMBL" id="TBN01882.1"/>
    </source>
</evidence>